<reference evidence="1 2" key="1">
    <citation type="submission" date="2019-07" db="EMBL/GenBank/DDBJ databases">
        <title>Annotation for the trematode Paragonimus westermani.</title>
        <authorList>
            <person name="Choi Y.-J."/>
        </authorList>
    </citation>
    <scope>NUCLEOTIDE SEQUENCE [LARGE SCALE GENOMIC DNA]</scope>
    <source>
        <strain evidence="1">180907_Pwestermani</strain>
    </source>
</reference>
<keyword evidence="2" id="KW-1185">Reference proteome</keyword>
<evidence type="ECO:0000313" key="1">
    <source>
        <dbReference type="EMBL" id="KAF8572156.1"/>
    </source>
</evidence>
<proteinExistence type="predicted"/>
<organism evidence="1 2">
    <name type="scientific">Paragonimus westermani</name>
    <dbReference type="NCBI Taxonomy" id="34504"/>
    <lineage>
        <taxon>Eukaryota</taxon>
        <taxon>Metazoa</taxon>
        <taxon>Spiralia</taxon>
        <taxon>Lophotrochozoa</taxon>
        <taxon>Platyhelminthes</taxon>
        <taxon>Trematoda</taxon>
        <taxon>Digenea</taxon>
        <taxon>Plagiorchiida</taxon>
        <taxon>Troglotremata</taxon>
        <taxon>Troglotrematidae</taxon>
        <taxon>Paragonimus</taxon>
    </lineage>
</organism>
<name>A0A8T0DXR0_9TREM</name>
<dbReference type="EMBL" id="JTDF01000151">
    <property type="protein sequence ID" value="KAF8572156.1"/>
    <property type="molecule type" value="Genomic_DNA"/>
</dbReference>
<gene>
    <name evidence="1" type="ORF">P879_00095</name>
</gene>
<accession>A0A8T0DXR0</accession>
<evidence type="ECO:0000313" key="2">
    <source>
        <dbReference type="Proteomes" id="UP000699462"/>
    </source>
</evidence>
<sequence length="192" mass="21388">MAQSPQSNHLLSQQVINGYDTVSTSNGHMNGTVSNFQDITAKPGRFICRGVYPDVVHLYAENGYLIWIDPAATLQVLFTYGDTKCDFLCYLEPEVAGVSITSLEEPVPHDRHAADRLHHKMKPFHSGYWASAAGSTGTRHSCLQTVLNPYSYAVDSVDGHCLIELRALNVIQLKEVKEPITRPFKLNFQLVL</sequence>
<protein>
    <submittedName>
        <fullName evidence="1">Uncharacterized protein</fullName>
    </submittedName>
</protein>
<dbReference type="AlphaFoldDB" id="A0A8T0DXR0"/>
<dbReference type="OrthoDB" id="6261349at2759"/>
<dbReference type="Proteomes" id="UP000699462">
    <property type="component" value="Unassembled WGS sequence"/>
</dbReference>
<comment type="caution">
    <text evidence="1">The sequence shown here is derived from an EMBL/GenBank/DDBJ whole genome shotgun (WGS) entry which is preliminary data.</text>
</comment>